<dbReference type="EMBL" id="LR798291">
    <property type="protein sequence ID" value="CAB5220710.1"/>
    <property type="molecule type" value="Genomic_DNA"/>
</dbReference>
<sequence length="80" mass="9577">MNWLNDWLHELIAGAVAMFFGAITWLVRTVLTNQKQIAILKDEITSRNEQRTEDRQVWQELKDDIKEVKRDILKFYQGKE</sequence>
<keyword evidence="1" id="KW-0472">Membrane</keyword>
<proteinExistence type="predicted"/>
<dbReference type="EMBL" id="LR796181">
    <property type="protein sequence ID" value="CAB4124413.1"/>
    <property type="molecule type" value="Genomic_DNA"/>
</dbReference>
<protein>
    <submittedName>
        <fullName evidence="2">Uncharacterized protein</fullName>
    </submittedName>
</protein>
<gene>
    <name evidence="3" type="ORF">UFOVP246_27</name>
    <name evidence="2" type="ORF">UFOVP59_5</name>
</gene>
<evidence type="ECO:0000313" key="3">
    <source>
        <dbReference type="EMBL" id="CAB5220710.1"/>
    </source>
</evidence>
<reference evidence="2" key="1">
    <citation type="submission" date="2020-04" db="EMBL/GenBank/DDBJ databases">
        <authorList>
            <person name="Chiriac C."/>
            <person name="Salcher M."/>
            <person name="Ghai R."/>
            <person name="Kavagutti S V."/>
        </authorList>
    </citation>
    <scope>NUCLEOTIDE SEQUENCE</scope>
</reference>
<accession>A0A6J5KTT2</accession>
<evidence type="ECO:0000313" key="2">
    <source>
        <dbReference type="EMBL" id="CAB4124413.1"/>
    </source>
</evidence>
<name>A0A6J5KTT2_9CAUD</name>
<keyword evidence="1" id="KW-0812">Transmembrane</keyword>
<feature type="transmembrane region" description="Helical" evidence="1">
    <location>
        <begin position="12"/>
        <end position="31"/>
    </location>
</feature>
<keyword evidence="1" id="KW-1133">Transmembrane helix</keyword>
<evidence type="ECO:0000256" key="1">
    <source>
        <dbReference type="SAM" id="Phobius"/>
    </source>
</evidence>
<organism evidence="2">
    <name type="scientific">uncultured Caudovirales phage</name>
    <dbReference type="NCBI Taxonomy" id="2100421"/>
    <lineage>
        <taxon>Viruses</taxon>
        <taxon>Duplodnaviria</taxon>
        <taxon>Heunggongvirae</taxon>
        <taxon>Uroviricota</taxon>
        <taxon>Caudoviricetes</taxon>
        <taxon>Peduoviridae</taxon>
        <taxon>Maltschvirus</taxon>
        <taxon>Maltschvirus maltsch</taxon>
    </lineage>
</organism>